<accession>A0A2P2J1S5</accession>
<dbReference type="EMBL" id="GGEC01006907">
    <property type="protein sequence ID" value="MBW87390.1"/>
    <property type="molecule type" value="Transcribed_RNA"/>
</dbReference>
<dbReference type="AlphaFoldDB" id="A0A2P2J1S5"/>
<sequence>MLFWKLKELILDDLEMSCHWGIPFVNQCN</sequence>
<name>A0A2P2J1S5_RHIMU</name>
<protein>
    <submittedName>
        <fullName evidence="1">Uncharacterized protein</fullName>
    </submittedName>
</protein>
<reference evidence="1" key="1">
    <citation type="submission" date="2018-02" db="EMBL/GenBank/DDBJ databases">
        <title>Rhizophora mucronata_Transcriptome.</title>
        <authorList>
            <person name="Meera S.P."/>
            <person name="Sreeshan A."/>
            <person name="Augustine A."/>
        </authorList>
    </citation>
    <scope>NUCLEOTIDE SEQUENCE</scope>
    <source>
        <tissue evidence="1">Leaf</tissue>
    </source>
</reference>
<evidence type="ECO:0000313" key="1">
    <source>
        <dbReference type="EMBL" id="MBW87390.1"/>
    </source>
</evidence>
<proteinExistence type="predicted"/>
<organism evidence="1">
    <name type="scientific">Rhizophora mucronata</name>
    <name type="common">Asiatic mangrove</name>
    <dbReference type="NCBI Taxonomy" id="61149"/>
    <lineage>
        <taxon>Eukaryota</taxon>
        <taxon>Viridiplantae</taxon>
        <taxon>Streptophyta</taxon>
        <taxon>Embryophyta</taxon>
        <taxon>Tracheophyta</taxon>
        <taxon>Spermatophyta</taxon>
        <taxon>Magnoliopsida</taxon>
        <taxon>eudicotyledons</taxon>
        <taxon>Gunneridae</taxon>
        <taxon>Pentapetalae</taxon>
        <taxon>rosids</taxon>
        <taxon>fabids</taxon>
        <taxon>Malpighiales</taxon>
        <taxon>Rhizophoraceae</taxon>
        <taxon>Rhizophora</taxon>
    </lineage>
</organism>